<dbReference type="GO" id="GO:0008270">
    <property type="term" value="F:zinc ion binding"/>
    <property type="evidence" value="ECO:0007669"/>
    <property type="project" value="InterPro"/>
</dbReference>
<feature type="region of interest" description="Disordered" evidence="5">
    <location>
        <begin position="295"/>
        <end position="314"/>
    </location>
</feature>
<dbReference type="InterPro" id="IPR036864">
    <property type="entry name" value="Zn2-C6_fun-type_DNA-bd_sf"/>
</dbReference>
<dbReference type="CDD" id="cd00067">
    <property type="entry name" value="GAL4"/>
    <property type="match status" value="1"/>
</dbReference>
<dbReference type="CDD" id="cd12148">
    <property type="entry name" value="fungal_TF_MHR"/>
    <property type="match status" value="1"/>
</dbReference>
<protein>
    <submittedName>
        <fullName evidence="7">Fungal specific transcription factor domain-containing protein</fullName>
    </submittedName>
</protein>
<evidence type="ECO:0000313" key="8">
    <source>
        <dbReference type="Proteomes" id="UP000245956"/>
    </source>
</evidence>
<proteinExistence type="predicted"/>
<keyword evidence="2" id="KW-0479">Metal-binding</keyword>
<name>A0A2U3E8H9_PURLI</name>
<gene>
    <name evidence="7" type="ORF">PCL_12152</name>
</gene>
<feature type="compositionally biased region" description="Polar residues" evidence="5">
    <location>
        <begin position="1"/>
        <end position="13"/>
    </location>
</feature>
<feature type="compositionally biased region" description="Low complexity" evidence="5">
    <location>
        <begin position="1250"/>
        <end position="1267"/>
    </location>
</feature>
<dbReference type="GO" id="GO:0000981">
    <property type="term" value="F:DNA-binding transcription factor activity, RNA polymerase II-specific"/>
    <property type="evidence" value="ECO:0007669"/>
    <property type="project" value="InterPro"/>
</dbReference>
<evidence type="ECO:0000256" key="3">
    <source>
        <dbReference type="ARBA" id="ARBA00023242"/>
    </source>
</evidence>
<keyword evidence="4" id="KW-0175">Coiled coil</keyword>
<feature type="region of interest" description="Disordered" evidence="5">
    <location>
        <begin position="1233"/>
        <end position="1268"/>
    </location>
</feature>
<dbReference type="InterPro" id="IPR050613">
    <property type="entry name" value="Sec_Metabolite_Reg"/>
</dbReference>
<dbReference type="EMBL" id="LCWV01000008">
    <property type="protein sequence ID" value="PWI70784.1"/>
    <property type="molecule type" value="Genomic_DNA"/>
</dbReference>
<evidence type="ECO:0000256" key="4">
    <source>
        <dbReference type="SAM" id="Coils"/>
    </source>
</evidence>
<feature type="compositionally biased region" description="Basic residues" evidence="5">
    <location>
        <begin position="26"/>
        <end position="35"/>
    </location>
</feature>
<dbReference type="Pfam" id="PF04082">
    <property type="entry name" value="Fungal_trans"/>
    <property type="match status" value="1"/>
</dbReference>
<dbReference type="GO" id="GO:0003677">
    <property type="term" value="F:DNA binding"/>
    <property type="evidence" value="ECO:0007669"/>
    <property type="project" value="InterPro"/>
</dbReference>
<dbReference type="InterPro" id="IPR007219">
    <property type="entry name" value="XnlR_reg_dom"/>
</dbReference>
<dbReference type="Proteomes" id="UP000245956">
    <property type="component" value="Unassembled WGS sequence"/>
</dbReference>
<feature type="domain" description="Zn(2)-C6 fungal-type" evidence="6">
    <location>
        <begin position="619"/>
        <end position="647"/>
    </location>
</feature>
<dbReference type="PROSITE" id="PS50048">
    <property type="entry name" value="ZN2_CY6_FUNGAL_2"/>
    <property type="match status" value="1"/>
</dbReference>
<evidence type="ECO:0000259" key="6">
    <source>
        <dbReference type="PROSITE" id="PS50048"/>
    </source>
</evidence>
<feature type="region of interest" description="Disordered" evidence="5">
    <location>
        <begin position="184"/>
        <end position="210"/>
    </location>
</feature>
<reference evidence="7 8" key="1">
    <citation type="journal article" date="2016" name="Front. Microbiol.">
        <title>Genome and transcriptome sequences reveal the specific parasitism of the nematophagous Purpureocillium lilacinum 36-1.</title>
        <authorList>
            <person name="Xie J."/>
            <person name="Li S."/>
            <person name="Mo C."/>
            <person name="Xiao X."/>
            <person name="Peng D."/>
            <person name="Wang G."/>
            <person name="Xiao Y."/>
        </authorList>
    </citation>
    <scope>NUCLEOTIDE SEQUENCE [LARGE SCALE GENOMIC DNA]</scope>
    <source>
        <strain evidence="7 8">36-1</strain>
    </source>
</reference>
<accession>A0A2U3E8H9</accession>
<dbReference type="GO" id="GO:0006351">
    <property type="term" value="P:DNA-templated transcription"/>
    <property type="evidence" value="ECO:0007669"/>
    <property type="project" value="InterPro"/>
</dbReference>
<dbReference type="PANTHER" id="PTHR31001">
    <property type="entry name" value="UNCHARACTERIZED TRANSCRIPTIONAL REGULATORY PROTEIN"/>
    <property type="match status" value="1"/>
</dbReference>
<dbReference type="InterPro" id="IPR001138">
    <property type="entry name" value="Zn2Cys6_DnaBD"/>
</dbReference>
<feature type="compositionally biased region" description="Basic residues" evidence="5">
    <location>
        <begin position="190"/>
        <end position="210"/>
    </location>
</feature>
<comment type="subcellular location">
    <subcellularLocation>
        <location evidence="1">Nucleus</location>
    </subcellularLocation>
</comment>
<dbReference type="SMART" id="SM00906">
    <property type="entry name" value="Fungal_trans"/>
    <property type="match status" value="1"/>
</dbReference>
<dbReference type="Gene3D" id="4.10.240.10">
    <property type="entry name" value="Zn(2)-C6 fungal-type DNA-binding domain"/>
    <property type="match status" value="1"/>
</dbReference>
<sequence>MTFGNTTQHNSWEPWNPPTITEAVRRPSHRTHRPRPSMCQKAGCCREKPRAAGRHLEHVVPERDANATRERKDSGRVIGGHARRFAPSPRIAAGKAAGRHLGLPPFQAGPFFSPAGFQVGWMGGRAQPAVESSHRSRLGGPPAPQLGRQGVEGARTGWTRLQAGLVVQNEMDPTAFAHAQPDATAAFASVRRRPERRRRRRPCPRQRRPPARPWWCRRRCHLAEHGQGSEEKKKGGLHATYVSGASLSTLRACHRDSPARAQGAIGGGIVRVCSSLRMRAISSGIASAALLRSRSHNNPSSAQPSPAKQEDTVDSCCLRLSPRRNVDRSTPVSTAAPFVEKPVCPSTHPISSTSTTWCIAVVVIACLAAGRPNERKERTNLPDFGAIDRPPPAHRFAFCAPPLIKQLRTRPQAPIHQVQPPFVDDPSVLLILLPQTPRALPLLAALRWSRAAWCNCAACLQATRRTVHWVRAGSGQVVGGWGVRLLRDPPCANRAALASRLQRAILASASLAPWPARADAHLLPALGFSLADRADARQHRALPIKPTVSPVDGPNRCLGASPRPPRPFLNPERSRRCRLPRAPAGLSASRDANPLWDLGLASVPTAVDPDAPMHARVLACVLCQHRKIKCDRNFPCANCVKANVTCTPSTPAPARKRRRPNQDLQERLARCEELLKQYAGAAPPSKEESPAANQVKPEPSDTTPMSTDTQQSWAPACQLVNEDNGPRFMDSYIWASISEELQAMRDIVETEDPEDSSILGSEELTPDNNADLFFQSDVSTSIEELTPDPVHSVKLWQLFLDRVNPLTKVIHVPTVQPIAMEGATNMANIPFHAQALLFSIYTMAAFSLTDSECIATFGISREAAMQKYTAGFKSALMRLNFLKNYNQTALQALVLFLQSLQGRYDRHAAWILSGTVVRIAQKMGYHRDGETLGLDPFETEMRRRIWWQLVIQDSKYAMMSGLTQSMSPDTWNTQLPQNVSDSDIFPGLTEPVRARDGPTEMAFVIMVNEIFKFKLEKDNSSDGRAFEAALMGHDLDGESDSTDVHHTIFAKFRASAEDLERRLAELEARYVDRNAGPVHRAALSLRPMMTNKLSEMLVPMREQPEYGTEIFGPKDNLFKVFIMGNEHKMEAMEVLKDTGFLWWVKLHFQLDILALMIAQLCRRPTGSLADRGWAVMERVYEYHEELSDMTQKQNSVQAQFVLKAWKMREQAYARAGRAIQSPHFIMQLRDMLPSHEPRSSTQSSATPPMASQAHMQQAQQPKAADQAMGFQPTSDMDPFMSGYLDMSTLDWGVFGDMIPGGGDQLSAAMFGGLGLGNAPMGGMSAVNNNMGNPNQF</sequence>
<evidence type="ECO:0000256" key="2">
    <source>
        <dbReference type="ARBA" id="ARBA00022723"/>
    </source>
</evidence>
<feature type="region of interest" description="Disordered" evidence="5">
    <location>
        <begin position="553"/>
        <end position="573"/>
    </location>
</feature>
<evidence type="ECO:0000256" key="1">
    <source>
        <dbReference type="ARBA" id="ARBA00004123"/>
    </source>
</evidence>
<feature type="compositionally biased region" description="Polar residues" evidence="5">
    <location>
        <begin position="700"/>
        <end position="712"/>
    </location>
</feature>
<dbReference type="SUPFAM" id="SSF57701">
    <property type="entry name" value="Zn2/Cys6 DNA-binding domain"/>
    <property type="match status" value="1"/>
</dbReference>
<feature type="coiled-coil region" evidence="4">
    <location>
        <begin position="1049"/>
        <end position="1076"/>
    </location>
</feature>
<evidence type="ECO:0000256" key="5">
    <source>
        <dbReference type="SAM" id="MobiDB-lite"/>
    </source>
</evidence>
<feature type="region of interest" description="Disordered" evidence="5">
    <location>
        <begin position="1"/>
        <end position="41"/>
    </location>
</feature>
<dbReference type="GO" id="GO:0005634">
    <property type="term" value="C:nucleus"/>
    <property type="evidence" value="ECO:0007669"/>
    <property type="project" value="UniProtKB-SubCell"/>
</dbReference>
<dbReference type="Pfam" id="PF00172">
    <property type="entry name" value="Zn_clus"/>
    <property type="match status" value="1"/>
</dbReference>
<dbReference type="SMART" id="SM00066">
    <property type="entry name" value="GAL4"/>
    <property type="match status" value="1"/>
</dbReference>
<comment type="caution">
    <text evidence="7">The sequence shown here is derived from an EMBL/GenBank/DDBJ whole genome shotgun (WGS) entry which is preliminary data.</text>
</comment>
<feature type="compositionally biased region" description="Polar residues" evidence="5">
    <location>
        <begin position="296"/>
        <end position="306"/>
    </location>
</feature>
<keyword evidence="3" id="KW-0539">Nucleus</keyword>
<evidence type="ECO:0000313" key="7">
    <source>
        <dbReference type="EMBL" id="PWI70784.1"/>
    </source>
</evidence>
<organism evidence="7 8">
    <name type="scientific">Purpureocillium lilacinum</name>
    <name type="common">Paecilomyces lilacinus</name>
    <dbReference type="NCBI Taxonomy" id="33203"/>
    <lineage>
        <taxon>Eukaryota</taxon>
        <taxon>Fungi</taxon>
        <taxon>Dikarya</taxon>
        <taxon>Ascomycota</taxon>
        <taxon>Pezizomycotina</taxon>
        <taxon>Sordariomycetes</taxon>
        <taxon>Hypocreomycetidae</taxon>
        <taxon>Hypocreales</taxon>
        <taxon>Ophiocordycipitaceae</taxon>
        <taxon>Purpureocillium</taxon>
    </lineage>
</organism>
<feature type="region of interest" description="Disordered" evidence="5">
    <location>
        <begin position="680"/>
        <end position="712"/>
    </location>
</feature>
<dbReference type="PANTHER" id="PTHR31001:SF85">
    <property type="entry name" value="ZN(II)2CYS6 TRANSCRIPTION FACTOR (EUROFUNG)"/>
    <property type="match status" value="1"/>
</dbReference>